<evidence type="ECO:0000256" key="1">
    <source>
        <dbReference type="SAM" id="Phobius"/>
    </source>
</evidence>
<name>A0A0N0IR36_THESC</name>
<evidence type="ECO:0000313" key="2">
    <source>
        <dbReference type="EMBL" id="KPD32297.1"/>
    </source>
</evidence>
<dbReference type="PATRIC" id="fig|37636.3.peg.2530"/>
<organism evidence="2 3">
    <name type="scientific">Thermus scotoductus</name>
    <dbReference type="NCBI Taxonomy" id="37636"/>
    <lineage>
        <taxon>Bacteria</taxon>
        <taxon>Thermotogati</taxon>
        <taxon>Deinococcota</taxon>
        <taxon>Deinococci</taxon>
        <taxon>Thermales</taxon>
        <taxon>Thermaceae</taxon>
        <taxon>Thermus</taxon>
    </lineage>
</organism>
<dbReference type="Proteomes" id="UP000053099">
    <property type="component" value="Unassembled WGS sequence"/>
</dbReference>
<feature type="transmembrane region" description="Helical" evidence="1">
    <location>
        <begin position="125"/>
        <end position="143"/>
    </location>
</feature>
<feature type="transmembrane region" description="Helical" evidence="1">
    <location>
        <begin position="12"/>
        <end position="30"/>
    </location>
</feature>
<feature type="transmembrane region" description="Helical" evidence="1">
    <location>
        <begin position="63"/>
        <end position="81"/>
    </location>
</feature>
<sequence length="146" mass="15293">MGEVLQKRFPDMVALFTGLGFLTVLAELVLTDHTEGIRILAPLAAGMGAGAILIGVGFPRGRVWATGLLLLVGGIGLLGLVEHMQEALEASSPSVVRLVDEEGWEYPAYPRPLREGEKEGSPPPLAPLALSGLGLLGALALHARKP</sequence>
<gene>
    <name evidence="2" type="ORF">AN926_03960</name>
</gene>
<reference evidence="2 3" key="1">
    <citation type="submission" date="2015-09" db="EMBL/GenBank/DDBJ databases">
        <title>Draft genome sequence of Thermus scotoductus strain K1 isolated from a geothermal spring in Nagorno-Karabakh, Armenia.</title>
        <authorList>
            <person name="Saghatelyan A."/>
            <person name="Poghosyan L."/>
            <person name="Panosyan H."/>
            <person name="Birkeland N.-K."/>
        </authorList>
    </citation>
    <scope>NUCLEOTIDE SEQUENCE [LARGE SCALE GENOMIC DNA]</scope>
    <source>
        <strain evidence="2 3">K1</strain>
    </source>
</reference>
<proteinExistence type="predicted"/>
<comment type="caution">
    <text evidence="2">The sequence shown here is derived from an EMBL/GenBank/DDBJ whole genome shotgun (WGS) entry which is preliminary data.</text>
</comment>
<feature type="transmembrane region" description="Helical" evidence="1">
    <location>
        <begin position="36"/>
        <end position="56"/>
    </location>
</feature>
<dbReference type="EMBL" id="LJJR01000008">
    <property type="protein sequence ID" value="KPD32297.1"/>
    <property type="molecule type" value="Genomic_DNA"/>
</dbReference>
<protein>
    <submittedName>
        <fullName evidence="2">Uncharacterized protein</fullName>
    </submittedName>
</protein>
<dbReference type="AlphaFoldDB" id="A0A0N0IR36"/>
<keyword evidence="1" id="KW-1133">Transmembrane helix</keyword>
<keyword evidence="1" id="KW-0812">Transmembrane</keyword>
<accession>A0A0N0IR36</accession>
<evidence type="ECO:0000313" key="3">
    <source>
        <dbReference type="Proteomes" id="UP000053099"/>
    </source>
</evidence>
<keyword evidence="1" id="KW-0472">Membrane</keyword>